<dbReference type="EMBL" id="BK014717">
    <property type="protein sequence ID" value="DAD69240.1"/>
    <property type="molecule type" value="Genomic_DNA"/>
</dbReference>
<evidence type="ECO:0000313" key="3">
    <source>
        <dbReference type="EMBL" id="DAD69240.1"/>
    </source>
</evidence>
<proteinExistence type="predicted"/>
<feature type="transmembrane region" description="Helical" evidence="2">
    <location>
        <begin position="12"/>
        <end position="38"/>
    </location>
</feature>
<organism evidence="3">
    <name type="scientific">Myoviridae sp. cte0t5</name>
    <dbReference type="NCBI Taxonomy" id="2823549"/>
    <lineage>
        <taxon>Viruses</taxon>
        <taxon>Duplodnaviria</taxon>
        <taxon>Heunggongvirae</taxon>
        <taxon>Uroviricota</taxon>
        <taxon>Caudoviricetes</taxon>
    </lineage>
</organism>
<name>A0A8S5LH87_9CAUD</name>
<feature type="region of interest" description="Disordered" evidence="1">
    <location>
        <begin position="42"/>
        <end position="150"/>
    </location>
</feature>
<reference evidence="3" key="1">
    <citation type="journal article" date="2021" name="Proc. Natl. Acad. Sci. U.S.A.">
        <title>A Catalog of Tens of Thousands of Viruses from Human Metagenomes Reveals Hidden Associations with Chronic Diseases.</title>
        <authorList>
            <person name="Tisza M.J."/>
            <person name="Buck C.B."/>
        </authorList>
    </citation>
    <scope>NUCLEOTIDE SEQUENCE</scope>
    <source>
        <strain evidence="3">Cte0t5</strain>
    </source>
</reference>
<accession>A0A8S5LH87</accession>
<keyword evidence="2" id="KW-1133">Transmembrane helix</keyword>
<evidence type="ECO:0000256" key="2">
    <source>
        <dbReference type="SAM" id="Phobius"/>
    </source>
</evidence>
<protein>
    <submittedName>
        <fullName evidence="3">Uncharacterized protein</fullName>
    </submittedName>
</protein>
<evidence type="ECO:0000256" key="1">
    <source>
        <dbReference type="SAM" id="MobiDB-lite"/>
    </source>
</evidence>
<keyword evidence="2" id="KW-0812">Transmembrane</keyword>
<sequence>MSTNRPTPSAQIVAIAATLALIVTTFVIALAAFAAGAYPHRHADGPVPDPASQAETPAEAAGEGSADLLDPSIGRGADSRVCTTSPKSPRCRLEGGSVVSRTRGGDALRPATDGPETMLDSEWDETGPADMPGRAPGRGGWVGEEGPSRA</sequence>
<keyword evidence="2" id="KW-0472">Membrane</keyword>